<gene>
    <name evidence="10" type="ORF">H6A20_02620</name>
</gene>
<dbReference type="EMBL" id="JACJKS010000003">
    <property type="protein sequence ID" value="MBM6947558.1"/>
    <property type="molecule type" value="Genomic_DNA"/>
</dbReference>
<accession>A0A939BFR1</accession>
<dbReference type="PANTHER" id="PTHR30385:SF1">
    <property type="entry name" value="RNA POLYMERASE SIGMA-H FACTOR"/>
    <property type="match status" value="1"/>
</dbReference>
<evidence type="ECO:0000256" key="2">
    <source>
        <dbReference type="ARBA" id="ARBA00021245"/>
    </source>
</evidence>
<evidence type="ECO:0000256" key="5">
    <source>
        <dbReference type="ARBA" id="ARBA00023125"/>
    </source>
</evidence>
<evidence type="ECO:0000313" key="11">
    <source>
        <dbReference type="Proteomes" id="UP000705508"/>
    </source>
</evidence>
<dbReference type="PROSITE" id="PS00715">
    <property type="entry name" value="SIGMA70_1"/>
    <property type="match status" value="1"/>
</dbReference>
<sequence length="206" mass="23615">MADYAQMTDEQLIRQLRAGEEDITDYLMEKYKGMVRKEAKAMYLLGGENDDLIQEGMIGLFKAVRDYDAAQEASFGTFARLCVTRQLYSAIEASRRKKHSPLNSYVSFYEKEDREGGGSLLDTMEAGCESDPEQAFLSKDNARRMEEELEESLSSLEKRVLYLHLRGTDYRTIASLLDRSPKTVDNAIQRIRAKAEKILQDENNRD</sequence>
<evidence type="ECO:0000259" key="8">
    <source>
        <dbReference type="PROSITE" id="PS00622"/>
    </source>
</evidence>
<evidence type="ECO:0000256" key="1">
    <source>
        <dbReference type="ARBA" id="ARBA00007788"/>
    </source>
</evidence>
<dbReference type="SUPFAM" id="SSF46894">
    <property type="entry name" value="C-terminal effector domain of the bipartite response regulators"/>
    <property type="match status" value="1"/>
</dbReference>
<evidence type="ECO:0000256" key="4">
    <source>
        <dbReference type="ARBA" id="ARBA00023082"/>
    </source>
</evidence>
<name>A0A939BFR1_9CLOT</name>
<comment type="caution">
    <text evidence="10">The sequence shown here is derived from an EMBL/GenBank/DDBJ whole genome shotgun (WGS) entry which is preliminary data.</text>
</comment>
<dbReference type="PROSITE" id="PS00622">
    <property type="entry name" value="HTH_LUXR_1"/>
    <property type="match status" value="1"/>
</dbReference>
<reference evidence="10" key="1">
    <citation type="submission" date="2020-08" db="EMBL/GenBank/DDBJ databases">
        <authorList>
            <person name="Cejkova D."/>
            <person name="Kubasova T."/>
            <person name="Jahodarova E."/>
            <person name="Rychlik I."/>
        </authorList>
    </citation>
    <scope>NUCLEOTIDE SEQUENCE</scope>
    <source>
        <strain evidence="10">An582</strain>
    </source>
</reference>
<dbReference type="GO" id="GO:0003677">
    <property type="term" value="F:DNA binding"/>
    <property type="evidence" value="ECO:0007669"/>
    <property type="project" value="UniProtKB-KW"/>
</dbReference>
<dbReference type="InterPro" id="IPR016032">
    <property type="entry name" value="Sig_transdc_resp-reg_C-effctor"/>
</dbReference>
<feature type="domain" description="HTH luxR-type" evidence="8">
    <location>
        <begin position="167"/>
        <end position="194"/>
    </location>
</feature>
<dbReference type="Pfam" id="PF08281">
    <property type="entry name" value="Sigma70_r4_2"/>
    <property type="match status" value="1"/>
</dbReference>
<keyword evidence="5" id="KW-0238">DNA-binding</keyword>
<dbReference type="InterPro" id="IPR013325">
    <property type="entry name" value="RNA_pol_sigma_r2"/>
</dbReference>
<dbReference type="Proteomes" id="UP000705508">
    <property type="component" value="Unassembled WGS sequence"/>
</dbReference>
<reference evidence="10" key="2">
    <citation type="journal article" date="2021" name="Sci. Rep.">
        <title>The distribution of antibiotic resistance genes in chicken gut microbiota commensals.</title>
        <authorList>
            <person name="Juricova H."/>
            <person name="Matiasovicova J."/>
            <person name="Kubasova T."/>
            <person name="Cejkova D."/>
            <person name="Rychlik I."/>
        </authorList>
    </citation>
    <scope>NUCLEOTIDE SEQUENCE</scope>
    <source>
        <strain evidence="10">An582</strain>
    </source>
</reference>
<dbReference type="PRINTS" id="PR00046">
    <property type="entry name" value="SIGMA70FCT"/>
</dbReference>
<dbReference type="InterPro" id="IPR000943">
    <property type="entry name" value="RNA_pol_sigma70"/>
</dbReference>
<dbReference type="NCBIfam" id="TIGR02937">
    <property type="entry name" value="sigma70-ECF"/>
    <property type="match status" value="1"/>
</dbReference>
<comment type="function">
    <text evidence="7">Sigma factors are initiation factors that promote the attachment of RNA polymerase to specific initiation sites and are then released. Sigma-S contributes to the protection against external stress, thus playing a role in cellular fitness and survival.</text>
</comment>
<dbReference type="Pfam" id="PF04542">
    <property type="entry name" value="Sigma70_r2"/>
    <property type="match status" value="1"/>
</dbReference>
<dbReference type="PANTHER" id="PTHR30385">
    <property type="entry name" value="SIGMA FACTOR F FLAGELLAR"/>
    <property type="match status" value="1"/>
</dbReference>
<evidence type="ECO:0000313" key="10">
    <source>
        <dbReference type="EMBL" id="MBM6947558.1"/>
    </source>
</evidence>
<dbReference type="SUPFAM" id="SSF88946">
    <property type="entry name" value="Sigma2 domain of RNA polymerase sigma factors"/>
    <property type="match status" value="1"/>
</dbReference>
<feature type="domain" description="RNA polymerase sigma-70" evidence="9">
    <location>
        <begin position="51"/>
        <end position="64"/>
    </location>
</feature>
<proteinExistence type="inferred from homology"/>
<evidence type="ECO:0000256" key="6">
    <source>
        <dbReference type="ARBA" id="ARBA00023163"/>
    </source>
</evidence>
<dbReference type="RefSeq" id="WP_204905613.1">
    <property type="nucleotide sequence ID" value="NZ_JACJKS010000003.1"/>
</dbReference>
<keyword evidence="3" id="KW-0805">Transcription regulation</keyword>
<dbReference type="InterPro" id="IPR000792">
    <property type="entry name" value="Tscrpt_reg_LuxR_C"/>
</dbReference>
<dbReference type="InterPro" id="IPR007627">
    <property type="entry name" value="RNA_pol_sigma70_r2"/>
</dbReference>
<comment type="similarity">
    <text evidence="1">Belongs to the sigma-70 factor family.</text>
</comment>
<organism evidence="10 11">
    <name type="scientific">Mordavella massiliensis</name>
    <dbReference type="NCBI Taxonomy" id="1871024"/>
    <lineage>
        <taxon>Bacteria</taxon>
        <taxon>Bacillati</taxon>
        <taxon>Bacillota</taxon>
        <taxon>Clostridia</taxon>
        <taxon>Eubacteriales</taxon>
        <taxon>Clostridiaceae</taxon>
        <taxon>Mordavella</taxon>
    </lineage>
</organism>
<keyword evidence="4" id="KW-0731">Sigma factor</keyword>
<protein>
    <recommendedName>
        <fullName evidence="2">RNA polymerase sigma factor SigS</fullName>
    </recommendedName>
</protein>
<dbReference type="PIRSF" id="PIRSF002939">
    <property type="entry name" value="RNA_polymerase_sigma-H_factor"/>
    <property type="match status" value="1"/>
</dbReference>
<evidence type="ECO:0000256" key="3">
    <source>
        <dbReference type="ARBA" id="ARBA00023015"/>
    </source>
</evidence>
<dbReference type="AlphaFoldDB" id="A0A939BFR1"/>
<evidence type="ECO:0000256" key="7">
    <source>
        <dbReference type="ARBA" id="ARBA00024701"/>
    </source>
</evidence>
<dbReference type="Gene3D" id="1.10.10.10">
    <property type="entry name" value="Winged helix-like DNA-binding domain superfamily/Winged helix DNA-binding domain"/>
    <property type="match status" value="1"/>
</dbReference>
<evidence type="ECO:0000259" key="9">
    <source>
        <dbReference type="PROSITE" id="PS00715"/>
    </source>
</evidence>
<dbReference type="GO" id="GO:0016987">
    <property type="term" value="F:sigma factor activity"/>
    <property type="evidence" value="ECO:0007669"/>
    <property type="project" value="UniProtKB-KW"/>
</dbReference>
<dbReference type="Gene3D" id="1.20.120.1810">
    <property type="match status" value="1"/>
</dbReference>
<dbReference type="InterPro" id="IPR036388">
    <property type="entry name" value="WH-like_DNA-bd_sf"/>
</dbReference>
<dbReference type="InterPro" id="IPR013249">
    <property type="entry name" value="RNA_pol_sigma70_r4_t2"/>
</dbReference>
<dbReference type="InterPro" id="IPR014284">
    <property type="entry name" value="RNA_pol_sigma-70_dom"/>
</dbReference>
<dbReference type="InterPro" id="IPR016371">
    <property type="entry name" value="RNA_pol_sigma-H_factor"/>
</dbReference>
<keyword evidence="6" id="KW-0804">Transcription</keyword>
<dbReference type="GO" id="GO:0006352">
    <property type="term" value="P:DNA-templated transcription initiation"/>
    <property type="evidence" value="ECO:0007669"/>
    <property type="project" value="InterPro"/>
</dbReference>